<dbReference type="Gene3D" id="3.40.630.30">
    <property type="match status" value="1"/>
</dbReference>
<dbReference type="InterPro" id="IPR052523">
    <property type="entry name" value="Trichothecene_AcTrans"/>
</dbReference>
<organism evidence="2 3">
    <name type="scientific">Buchananella hordeovulneris</name>
    <dbReference type="NCBI Taxonomy" id="52770"/>
    <lineage>
        <taxon>Bacteria</taxon>
        <taxon>Bacillati</taxon>
        <taxon>Actinomycetota</taxon>
        <taxon>Actinomycetes</taxon>
        <taxon>Actinomycetales</taxon>
        <taxon>Actinomycetaceae</taxon>
        <taxon>Buchananella</taxon>
    </lineage>
</organism>
<dbReference type="EMBL" id="MQVS01000005">
    <property type="protein sequence ID" value="OKL51776.1"/>
    <property type="molecule type" value="Genomic_DNA"/>
</dbReference>
<sequence>MTDEIVRAQVTDLPAIRRVLVEALGDDPLLQWYFPPTYERSDVRRSRIALYFSPTLEWLVTAALVHVARVGPDVVGFAAWVPHGTTPPASLPRLGDMTEILTSPRRAERITTALRQARSAAPDCSGDYLFLLAVLPTTQGQGVGARLLQAGLAEVQTPWLESTNPRNLPFYHRHGFRTIHTASLGDSGVHLYRLAQVTT</sequence>
<dbReference type="PANTHER" id="PTHR42791:SF1">
    <property type="entry name" value="N-ACETYLTRANSFERASE DOMAIN-CONTAINING PROTEIN"/>
    <property type="match status" value="1"/>
</dbReference>
<reference evidence="3" key="1">
    <citation type="submission" date="2016-12" db="EMBL/GenBank/DDBJ databases">
        <authorList>
            <person name="Meng X."/>
        </authorList>
    </citation>
    <scope>NUCLEOTIDE SEQUENCE [LARGE SCALE GENOMIC DNA]</scope>
    <source>
        <strain evidence="3">DSM 20732</strain>
    </source>
</reference>
<dbReference type="CDD" id="cd04301">
    <property type="entry name" value="NAT_SF"/>
    <property type="match status" value="1"/>
</dbReference>
<keyword evidence="3" id="KW-1185">Reference proteome</keyword>
<dbReference type="SUPFAM" id="SSF55729">
    <property type="entry name" value="Acyl-CoA N-acyltransferases (Nat)"/>
    <property type="match status" value="1"/>
</dbReference>
<dbReference type="PROSITE" id="PS51186">
    <property type="entry name" value="GNAT"/>
    <property type="match status" value="1"/>
</dbReference>
<dbReference type="RefSeq" id="WP_073824386.1">
    <property type="nucleotide sequence ID" value="NZ_MQVS01000005.1"/>
</dbReference>
<dbReference type="PANTHER" id="PTHR42791">
    <property type="entry name" value="GNAT FAMILY ACETYLTRANSFERASE"/>
    <property type="match status" value="1"/>
</dbReference>
<accession>A0A1Q5PW89</accession>
<comment type="caution">
    <text evidence="2">The sequence shown here is derived from an EMBL/GenBank/DDBJ whole genome shotgun (WGS) entry which is preliminary data.</text>
</comment>
<dbReference type="Proteomes" id="UP000185612">
    <property type="component" value="Unassembled WGS sequence"/>
</dbReference>
<dbReference type="AlphaFoldDB" id="A0A1Q5PW89"/>
<dbReference type="InParanoid" id="A0A1Q5PW89"/>
<dbReference type="GO" id="GO:0016747">
    <property type="term" value="F:acyltransferase activity, transferring groups other than amino-acyl groups"/>
    <property type="evidence" value="ECO:0007669"/>
    <property type="project" value="InterPro"/>
</dbReference>
<evidence type="ECO:0000259" key="1">
    <source>
        <dbReference type="PROSITE" id="PS51186"/>
    </source>
</evidence>
<name>A0A1Q5PW89_9ACTO</name>
<evidence type="ECO:0000313" key="3">
    <source>
        <dbReference type="Proteomes" id="UP000185612"/>
    </source>
</evidence>
<protein>
    <recommendedName>
        <fullName evidence="1">N-acetyltransferase domain-containing protein</fullName>
    </recommendedName>
</protein>
<proteinExistence type="predicted"/>
<gene>
    <name evidence="2" type="ORF">BSZ40_06400</name>
</gene>
<dbReference type="STRING" id="52770.BSZ40_06400"/>
<dbReference type="Pfam" id="PF13508">
    <property type="entry name" value="Acetyltransf_7"/>
    <property type="match status" value="1"/>
</dbReference>
<dbReference type="InterPro" id="IPR016181">
    <property type="entry name" value="Acyl_CoA_acyltransferase"/>
</dbReference>
<feature type="domain" description="N-acetyltransferase" evidence="1">
    <location>
        <begin position="3"/>
        <end position="198"/>
    </location>
</feature>
<dbReference type="OrthoDB" id="3173333at2"/>
<dbReference type="InterPro" id="IPR000182">
    <property type="entry name" value="GNAT_dom"/>
</dbReference>
<evidence type="ECO:0000313" key="2">
    <source>
        <dbReference type="EMBL" id="OKL51776.1"/>
    </source>
</evidence>